<accession>A0A0H3D2M2</accession>
<protein>
    <submittedName>
        <fullName evidence="2">MerR family transcriptional regulator</fullName>
    </submittedName>
</protein>
<dbReference type="InterPro" id="IPR009061">
    <property type="entry name" value="DNA-bd_dom_put_sf"/>
</dbReference>
<organism evidence="2 3">
    <name type="scientific">Amycolatopsis mediterranei (strain U-32)</name>
    <dbReference type="NCBI Taxonomy" id="749927"/>
    <lineage>
        <taxon>Bacteria</taxon>
        <taxon>Bacillati</taxon>
        <taxon>Actinomycetota</taxon>
        <taxon>Actinomycetes</taxon>
        <taxon>Pseudonocardiales</taxon>
        <taxon>Pseudonocardiaceae</taxon>
        <taxon>Amycolatopsis</taxon>
    </lineage>
</organism>
<dbReference type="HOGENOM" id="CLU_045945_3_2_11"/>
<dbReference type="Proteomes" id="UP000000328">
    <property type="component" value="Chromosome"/>
</dbReference>
<dbReference type="GeneID" id="92870885"/>
<dbReference type="PATRIC" id="fig|749927.5.peg.3221"/>
<dbReference type="OrthoDB" id="9800334at2"/>
<dbReference type="Gene3D" id="3.40.50.280">
    <property type="entry name" value="Cobalamin-binding domain"/>
    <property type="match status" value="1"/>
</dbReference>
<dbReference type="PROSITE" id="PS50937">
    <property type="entry name" value="HTH_MERR_2"/>
    <property type="match status" value="1"/>
</dbReference>
<evidence type="ECO:0000259" key="1">
    <source>
        <dbReference type="PROSITE" id="PS50937"/>
    </source>
</evidence>
<name>A0A0H3D2M2_AMYMU</name>
<reference evidence="2 3" key="1">
    <citation type="journal article" date="2010" name="Cell Res.">
        <title>Complete genome sequence of the rifamycin SV-producing Amycolatopsis mediterranei U32 revealed its genetic characteristics in phylogeny and metabolism.</title>
        <authorList>
            <person name="Zhao W."/>
            <person name="Zhong Y."/>
            <person name="Yuan H."/>
            <person name="Wang J."/>
            <person name="Zheng H."/>
            <person name="Wang Y."/>
            <person name="Cen X."/>
            <person name="Xu F."/>
            <person name="Bai J."/>
            <person name="Han X."/>
            <person name="Lu G."/>
            <person name="Zhu Y."/>
            <person name="Shao Z."/>
            <person name="Yan H."/>
            <person name="Li C."/>
            <person name="Peng N."/>
            <person name="Zhang Z."/>
            <person name="Zhang Y."/>
            <person name="Lin W."/>
            <person name="Fan Y."/>
            <person name="Qin Z."/>
            <person name="Hu Y."/>
            <person name="Zhu B."/>
            <person name="Wang S."/>
            <person name="Ding X."/>
            <person name="Zhao G.P."/>
        </authorList>
    </citation>
    <scope>NUCLEOTIDE SEQUENCE [LARGE SCALE GENOMIC DNA]</scope>
    <source>
        <strain evidence="3">U-32</strain>
    </source>
</reference>
<dbReference type="EMBL" id="CP002000">
    <property type="protein sequence ID" value="ADJ44910.1"/>
    <property type="molecule type" value="Genomic_DNA"/>
</dbReference>
<dbReference type="KEGG" id="amd:AMED_3119"/>
<dbReference type="GO" id="GO:0006355">
    <property type="term" value="P:regulation of DNA-templated transcription"/>
    <property type="evidence" value="ECO:0007669"/>
    <property type="project" value="InterPro"/>
</dbReference>
<feature type="domain" description="HTH merR-type" evidence="1">
    <location>
        <begin position="11"/>
        <end position="79"/>
    </location>
</feature>
<proteinExistence type="predicted"/>
<dbReference type="GO" id="GO:0003677">
    <property type="term" value="F:DNA binding"/>
    <property type="evidence" value="ECO:0007669"/>
    <property type="project" value="InterPro"/>
</dbReference>
<dbReference type="SMART" id="SM00422">
    <property type="entry name" value="HTH_MERR"/>
    <property type="match status" value="1"/>
</dbReference>
<dbReference type="Gene3D" id="1.10.1660.10">
    <property type="match status" value="1"/>
</dbReference>
<dbReference type="AlphaFoldDB" id="A0A0H3D2M2"/>
<dbReference type="eggNOG" id="COG0789">
    <property type="taxonomic scope" value="Bacteria"/>
</dbReference>
<gene>
    <name evidence="2" type="ordered locus">AMED_3119</name>
</gene>
<dbReference type="RefSeq" id="WP_013224982.1">
    <property type="nucleotide sequence ID" value="NC_014318.1"/>
</dbReference>
<dbReference type="Pfam" id="PF13411">
    <property type="entry name" value="MerR_1"/>
    <property type="match status" value="1"/>
</dbReference>
<dbReference type="SUPFAM" id="SSF46955">
    <property type="entry name" value="Putative DNA-binding domain"/>
    <property type="match status" value="1"/>
</dbReference>
<evidence type="ECO:0000313" key="2">
    <source>
        <dbReference type="EMBL" id="ADJ44910.1"/>
    </source>
</evidence>
<sequence>MNRPAAAPAVTWTAGAAARMLGLPASTLRAWHRRYELPLSAPQTGTHRHYGRADIEALLRMKHLIGQGLSAEAAAAQAFRARATDVDTLLAAVRGLKIDTAAALLDAHLADRGVLGTWDELCRPALTALCGPDADRCIDLVHGLSWAIAAALHRIPTPTGAGPAVLLACVDGERHTLPLEALRAALAEHGRAALFLGASIPESALRHAIDRVRPAAVVLWSSRPATPPRGIPVPRLVLAGPGRPPGTGAPDNLRDAVSLLTTSRAGARFIPRPPG</sequence>
<dbReference type="InterPro" id="IPR000551">
    <property type="entry name" value="MerR-type_HTH_dom"/>
</dbReference>
<evidence type="ECO:0000313" key="3">
    <source>
        <dbReference type="Proteomes" id="UP000000328"/>
    </source>
</evidence>